<name>A0ACC2KMJ2_PERAE</name>
<organism evidence="1 2">
    <name type="scientific">Persea americana</name>
    <name type="common">Avocado</name>
    <dbReference type="NCBI Taxonomy" id="3435"/>
    <lineage>
        <taxon>Eukaryota</taxon>
        <taxon>Viridiplantae</taxon>
        <taxon>Streptophyta</taxon>
        <taxon>Embryophyta</taxon>
        <taxon>Tracheophyta</taxon>
        <taxon>Spermatophyta</taxon>
        <taxon>Magnoliopsida</taxon>
        <taxon>Magnoliidae</taxon>
        <taxon>Laurales</taxon>
        <taxon>Lauraceae</taxon>
        <taxon>Persea</taxon>
    </lineage>
</organism>
<proteinExistence type="predicted"/>
<dbReference type="Proteomes" id="UP001234297">
    <property type="component" value="Chromosome 10"/>
</dbReference>
<reference evidence="1 2" key="1">
    <citation type="journal article" date="2022" name="Hortic Res">
        <title>A haplotype resolved chromosomal level avocado genome allows analysis of novel avocado genes.</title>
        <authorList>
            <person name="Nath O."/>
            <person name="Fletcher S.J."/>
            <person name="Hayward A."/>
            <person name="Shaw L.M."/>
            <person name="Masouleh A.K."/>
            <person name="Furtado A."/>
            <person name="Henry R.J."/>
            <person name="Mitter N."/>
        </authorList>
    </citation>
    <scope>NUCLEOTIDE SEQUENCE [LARGE SCALE GENOMIC DNA]</scope>
    <source>
        <strain evidence="2">cv. Hass</strain>
    </source>
</reference>
<protein>
    <submittedName>
        <fullName evidence="1">Uncharacterized protein</fullName>
    </submittedName>
</protein>
<evidence type="ECO:0000313" key="1">
    <source>
        <dbReference type="EMBL" id="KAJ8622336.1"/>
    </source>
</evidence>
<sequence>MEDVDDPTPGLFSVGIDPQTPRQLVMWRGSETYWRDGVWETETYAPLPRLGCVTRFANDEEISFLFTTIDNSRITRFMLTPTGSIVIESWDGNEWETLFSTLKDNCNAYDWCGRFGSCDHSGLLTVCNCLEGFRPKFRQQWEMGIWSGGCVREMSLDCGKRDGFHALKGVKLPDHSITLGNISLEACPSECQNNCSCTAYSYTNISGWGSWKCLIWVGDLIDIKESFETELILNIRLAGSEPAENSEAADSSKKRRHLIAVVLPLVTIGMLIICALGYFLWKRLRNRVL</sequence>
<gene>
    <name evidence="1" type="ORF">MRB53_030865</name>
</gene>
<accession>A0ACC2KMJ2</accession>
<keyword evidence="2" id="KW-1185">Reference proteome</keyword>
<dbReference type="EMBL" id="CM056818">
    <property type="protein sequence ID" value="KAJ8622336.1"/>
    <property type="molecule type" value="Genomic_DNA"/>
</dbReference>
<comment type="caution">
    <text evidence="1">The sequence shown here is derived from an EMBL/GenBank/DDBJ whole genome shotgun (WGS) entry which is preliminary data.</text>
</comment>
<evidence type="ECO:0000313" key="2">
    <source>
        <dbReference type="Proteomes" id="UP001234297"/>
    </source>
</evidence>